<proteinExistence type="predicted"/>
<gene>
    <name evidence="1" type="ORF">SAMN05661044_00636</name>
</gene>
<dbReference type="OrthoDB" id="636834at2"/>
<protein>
    <submittedName>
        <fullName evidence="1">Uncharacterized protein</fullName>
    </submittedName>
</protein>
<keyword evidence="2" id="KW-1185">Reference proteome</keyword>
<dbReference type="AlphaFoldDB" id="A0A1H7IAB1"/>
<reference evidence="2" key="1">
    <citation type="submission" date="2016-10" db="EMBL/GenBank/DDBJ databases">
        <authorList>
            <person name="Varghese N."/>
            <person name="Submissions S."/>
        </authorList>
    </citation>
    <scope>NUCLEOTIDE SEQUENCE [LARGE SCALE GENOMIC DNA]</scope>
    <source>
        <strain evidence="2">DSM 18733</strain>
    </source>
</reference>
<sequence>MKKSNYVYRGLDEIISNEMHPEAVAPMILSNEYIERVKHRVMEEKRRILYEVKDQVFALNTEQESQLLVKKYHNALVVLIGKNHDYQYQTGASLIHRLKEFLASQLQEILHYFQEEFSFFLTGEIWVPITRLAQVREEIAGKLDFVMRKLSGGIHGEAPVYIVREYLDDFISRIDRRVAITAYDLNFTLEMIKDIEEVDMEKGVGMTKCPVLNELLIYWDLNSKATIEYFTTTLDMLVKQYKTESDQLEFLKFEQKRLLQIPAKPGSTYNPSYPSIREYCNQYVTNEITYRENRLVEFAPLPDAKSIEHYDARKFKVTVALSSDQIGLLLRAADELRVLVGRSMRSVFKAIVPFIATLHKDNPSWDNMRTKAYVAEEGDKEVVVEMLEHMIKKVRSY</sequence>
<name>A0A1H7IAB1_OLID1</name>
<evidence type="ECO:0000313" key="2">
    <source>
        <dbReference type="Proteomes" id="UP000199421"/>
    </source>
</evidence>
<organism evidence="1 2">
    <name type="scientific">Olivibacter domesticus</name>
    <name type="common">Pseudosphingobacterium domesticum</name>
    <dbReference type="NCBI Taxonomy" id="407022"/>
    <lineage>
        <taxon>Bacteria</taxon>
        <taxon>Pseudomonadati</taxon>
        <taxon>Bacteroidota</taxon>
        <taxon>Sphingobacteriia</taxon>
        <taxon>Sphingobacteriales</taxon>
        <taxon>Sphingobacteriaceae</taxon>
        <taxon>Olivibacter</taxon>
    </lineage>
</organism>
<dbReference type="RefSeq" id="WP_093318190.1">
    <property type="nucleotide sequence ID" value="NZ_FOAF01000001.1"/>
</dbReference>
<evidence type="ECO:0000313" key="1">
    <source>
        <dbReference type="EMBL" id="SEK59429.1"/>
    </source>
</evidence>
<dbReference type="Proteomes" id="UP000199421">
    <property type="component" value="Unassembled WGS sequence"/>
</dbReference>
<accession>A0A1H7IAB1</accession>
<dbReference type="EMBL" id="FOAF01000001">
    <property type="protein sequence ID" value="SEK59429.1"/>
    <property type="molecule type" value="Genomic_DNA"/>
</dbReference>